<dbReference type="AlphaFoldDB" id="A0AAE0TF46"/>
<proteinExistence type="inferred from homology"/>
<dbReference type="PANTHER" id="PTHR47157">
    <property type="entry name" value="CHROMODOMAIN-HELICASE-DNA-BINDING PROTEIN 1-LIKE"/>
    <property type="match status" value="1"/>
</dbReference>
<evidence type="ECO:0000313" key="8">
    <source>
        <dbReference type="Proteomes" id="UP001195483"/>
    </source>
</evidence>
<dbReference type="PANTHER" id="PTHR47157:SF1">
    <property type="entry name" value="CHROMODOMAIN-HELICASE-DNA-BINDING PROTEIN 1-LIKE"/>
    <property type="match status" value="1"/>
</dbReference>
<organism evidence="7 8">
    <name type="scientific">Potamilus streckersoni</name>
    <dbReference type="NCBI Taxonomy" id="2493646"/>
    <lineage>
        <taxon>Eukaryota</taxon>
        <taxon>Metazoa</taxon>
        <taxon>Spiralia</taxon>
        <taxon>Lophotrochozoa</taxon>
        <taxon>Mollusca</taxon>
        <taxon>Bivalvia</taxon>
        <taxon>Autobranchia</taxon>
        <taxon>Heteroconchia</taxon>
        <taxon>Palaeoheterodonta</taxon>
        <taxon>Unionida</taxon>
        <taxon>Unionoidea</taxon>
        <taxon>Unionidae</taxon>
        <taxon>Ambleminae</taxon>
        <taxon>Lampsilini</taxon>
        <taxon>Potamilus</taxon>
    </lineage>
</organism>
<dbReference type="Gene3D" id="3.40.220.10">
    <property type="entry name" value="Leucine Aminopeptidase, subunit E, domain 1"/>
    <property type="match status" value="1"/>
</dbReference>
<dbReference type="SUPFAM" id="SSF52949">
    <property type="entry name" value="Macro domain-like"/>
    <property type="match status" value="1"/>
</dbReference>
<dbReference type="InterPro" id="IPR043472">
    <property type="entry name" value="Macro_dom-like"/>
</dbReference>
<accession>A0AAE0TF46</accession>
<reference evidence="7" key="2">
    <citation type="journal article" date="2021" name="Genome Biol. Evol.">
        <title>Developing a high-quality reference genome for a parasitic bivalve with doubly uniparental inheritance (Bivalvia: Unionida).</title>
        <authorList>
            <person name="Smith C.H."/>
        </authorList>
    </citation>
    <scope>NUCLEOTIDE SEQUENCE</scope>
    <source>
        <strain evidence="7">CHS0354</strain>
        <tissue evidence="7">Mantle</tissue>
    </source>
</reference>
<feature type="region of interest" description="Disordered" evidence="6">
    <location>
        <begin position="222"/>
        <end position="269"/>
    </location>
</feature>
<dbReference type="GO" id="GO:0005634">
    <property type="term" value="C:nucleus"/>
    <property type="evidence" value="ECO:0007669"/>
    <property type="project" value="UniProtKB-SubCell"/>
</dbReference>
<dbReference type="GO" id="GO:0006338">
    <property type="term" value="P:chromatin remodeling"/>
    <property type="evidence" value="ECO:0007669"/>
    <property type="project" value="InterPro"/>
</dbReference>
<comment type="subcellular location">
    <subcellularLocation>
        <location evidence="1">Nucleus</location>
    </subcellularLocation>
</comment>
<evidence type="ECO:0000256" key="4">
    <source>
        <dbReference type="ARBA" id="ARBA00022840"/>
    </source>
</evidence>
<name>A0AAE0TF46_9BIVA</name>
<dbReference type="GO" id="GO:0006281">
    <property type="term" value="P:DNA repair"/>
    <property type="evidence" value="ECO:0007669"/>
    <property type="project" value="InterPro"/>
</dbReference>
<comment type="similarity">
    <text evidence="2">Belongs to the SNF2/RAD54 helicase family.</text>
</comment>
<feature type="compositionally biased region" description="Acidic residues" evidence="6">
    <location>
        <begin position="31"/>
        <end position="51"/>
    </location>
</feature>
<dbReference type="EMBL" id="JAEAOA010000415">
    <property type="protein sequence ID" value="KAK3608755.1"/>
    <property type="molecule type" value="Genomic_DNA"/>
</dbReference>
<feature type="compositionally biased region" description="Basic and acidic residues" evidence="6">
    <location>
        <begin position="222"/>
        <end position="231"/>
    </location>
</feature>
<evidence type="ECO:0000313" key="7">
    <source>
        <dbReference type="EMBL" id="KAK3608755.1"/>
    </source>
</evidence>
<evidence type="ECO:0000256" key="2">
    <source>
        <dbReference type="ARBA" id="ARBA00007025"/>
    </source>
</evidence>
<keyword evidence="3" id="KW-0547">Nucleotide-binding</keyword>
<reference evidence="7" key="3">
    <citation type="submission" date="2023-05" db="EMBL/GenBank/DDBJ databases">
        <authorList>
            <person name="Smith C.H."/>
        </authorList>
    </citation>
    <scope>NUCLEOTIDE SEQUENCE</scope>
    <source>
        <strain evidence="7">CHS0354</strain>
        <tissue evidence="7">Mantle</tissue>
    </source>
</reference>
<sequence>MNKWSSFFRIDLSREELWRANSYKSCNISMESDEEVEEEEEKEERNEEEESVQPRKRDIHYVIGDVTHPQDTGSDINIIIHCADDSGRWGRGGLFTAVSARSDSPQQKYDLAGRMKDLELGDCHLFPMDYKEVDMLGLIIAQHRDRKNNLSGIHLSALSQGLKRIFHVAKSRKGSVHLPRIGHDTPGFNWYGTERLIKKHLASRGIPTYIYYFPRKKQLKRKSEENEEAHKGKGKQYKSSLSTESESKSCVNDGDKDSSRQKSKSHSDTSLPSIFQGVLAYLHGDSIPANEIKNLKRYIVTYPLSGCPYWPVLFQSKIYIQISAFDANMQLLYKYV</sequence>
<evidence type="ECO:0008006" key="9">
    <source>
        <dbReference type="Google" id="ProtNLM"/>
    </source>
</evidence>
<evidence type="ECO:0000256" key="6">
    <source>
        <dbReference type="SAM" id="MobiDB-lite"/>
    </source>
</evidence>
<comment type="caution">
    <text evidence="7">The sequence shown here is derived from an EMBL/GenBank/DDBJ whole genome shotgun (WGS) entry which is preliminary data.</text>
</comment>
<keyword evidence="8" id="KW-1185">Reference proteome</keyword>
<keyword evidence="4" id="KW-0067">ATP-binding</keyword>
<evidence type="ECO:0000256" key="5">
    <source>
        <dbReference type="ARBA" id="ARBA00023242"/>
    </source>
</evidence>
<protein>
    <recommendedName>
        <fullName evidence="9">Macro domain-containing protein</fullName>
    </recommendedName>
</protein>
<dbReference type="CDD" id="cd03331">
    <property type="entry name" value="Macro_Poa1p-like_SNF2"/>
    <property type="match status" value="1"/>
</dbReference>
<feature type="region of interest" description="Disordered" evidence="6">
    <location>
        <begin position="29"/>
        <end position="55"/>
    </location>
</feature>
<dbReference type="Proteomes" id="UP001195483">
    <property type="component" value="Unassembled WGS sequence"/>
</dbReference>
<gene>
    <name evidence="7" type="ORF">CHS0354_005846</name>
</gene>
<reference evidence="7" key="1">
    <citation type="journal article" date="2021" name="Genome Biol. Evol.">
        <title>A High-Quality Reference Genome for a Parasitic Bivalve with Doubly Uniparental Inheritance (Bivalvia: Unionida).</title>
        <authorList>
            <person name="Smith C.H."/>
        </authorList>
    </citation>
    <scope>NUCLEOTIDE SEQUENCE</scope>
    <source>
        <strain evidence="7">CHS0354</strain>
    </source>
</reference>
<dbReference type="GO" id="GO:0003678">
    <property type="term" value="F:DNA helicase activity"/>
    <property type="evidence" value="ECO:0007669"/>
    <property type="project" value="InterPro"/>
</dbReference>
<evidence type="ECO:0000256" key="1">
    <source>
        <dbReference type="ARBA" id="ARBA00004123"/>
    </source>
</evidence>
<dbReference type="GO" id="GO:0005524">
    <property type="term" value="F:ATP binding"/>
    <property type="evidence" value="ECO:0007669"/>
    <property type="project" value="UniProtKB-KW"/>
</dbReference>
<dbReference type="InterPro" id="IPR031053">
    <property type="entry name" value="ALC1"/>
</dbReference>
<keyword evidence="5" id="KW-0539">Nucleus</keyword>
<evidence type="ECO:0000256" key="3">
    <source>
        <dbReference type="ARBA" id="ARBA00022741"/>
    </source>
</evidence>